<keyword evidence="1" id="KW-0378">Hydrolase</keyword>
<dbReference type="GO" id="GO:0008854">
    <property type="term" value="F:exodeoxyribonuclease V activity"/>
    <property type="evidence" value="ECO:0007669"/>
    <property type="project" value="UniProtKB-EC"/>
</dbReference>
<dbReference type="InterPro" id="IPR011335">
    <property type="entry name" value="Restrct_endonuc-II-like"/>
</dbReference>
<dbReference type="PATRIC" id="fig|2746.7.peg.2293"/>
<protein>
    <submittedName>
        <fullName evidence="1">RecBCD enzyme subunit RecB</fullName>
        <ecNumber evidence="1">3.1.11.5</ecNumber>
    </submittedName>
</protein>
<gene>
    <name evidence="1" type="primary">recB_5</name>
    <name evidence="1" type="ORF">A8U91_02237</name>
</gene>
<evidence type="ECO:0000313" key="1">
    <source>
        <dbReference type="EMBL" id="OBX37858.1"/>
    </source>
</evidence>
<accession>A0A1B8P6J0</accession>
<name>A0A1B8P6J0_HALEL</name>
<dbReference type="InterPro" id="IPR011604">
    <property type="entry name" value="PDDEXK-like_dom_sf"/>
</dbReference>
<dbReference type="EMBL" id="MAJD01000001">
    <property type="protein sequence ID" value="OBX37858.1"/>
    <property type="molecule type" value="Genomic_DNA"/>
</dbReference>
<proteinExistence type="predicted"/>
<dbReference type="Gene3D" id="3.90.320.10">
    <property type="match status" value="1"/>
</dbReference>
<dbReference type="Proteomes" id="UP000092504">
    <property type="component" value="Unassembled WGS sequence"/>
</dbReference>
<dbReference type="AlphaFoldDB" id="A0A1B8P6J0"/>
<sequence length="81" mass="9230">MIDAVLEKRYDVQYCLYLLALHRLLSSRLPDYDIDRHLGGALYVFLRGTRAPSRGVHAERPSRELIEGLDALFRDAEEAAA</sequence>
<evidence type="ECO:0000313" key="2">
    <source>
        <dbReference type="Proteomes" id="UP000092504"/>
    </source>
</evidence>
<reference evidence="1 2" key="1">
    <citation type="submission" date="2016-06" db="EMBL/GenBank/DDBJ databases">
        <title>Genome sequence of halotolerant plant growth promoting strain of Halomonas elongata HEK1 isolated from salterns of Rann of Kutch, Gujarat, India.</title>
        <authorList>
            <person name="Gaba S."/>
            <person name="Singh R.N."/>
            <person name="Abrol S."/>
            <person name="Kaushik R."/>
            <person name="Saxena A.K."/>
        </authorList>
    </citation>
    <scope>NUCLEOTIDE SEQUENCE [LARGE SCALE GENOMIC DNA]</scope>
    <source>
        <strain evidence="1 2">HEK1</strain>
    </source>
</reference>
<dbReference type="EC" id="3.1.11.5" evidence="1"/>
<dbReference type="SUPFAM" id="SSF52980">
    <property type="entry name" value="Restriction endonuclease-like"/>
    <property type="match status" value="1"/>
</dbReference>
<organism evidence="1 2">
    <name type="scientific">Halomonas elongata</name>
    <dbReference type="NCBI Taxonomy" id="2746"/>
    <lineage>
        <taxon>Bacteria</taxon>
        <taxon>Pseudomonadati</taxon>
        <taxon>Pseudomonadota</taxon>
        <taxon>Gammaproteobacteria</taxon>
        <taxon>Oceanospirillales</taxon>
        <taxon>Halomonadaceae</taxon>
        <taxon>Halomonas</taxon>
    </lineage>
</organism>
<comment type="caution">
    <text evidence="1">The sequence shown here is derived from an EMBL/GenBank/DDBJ whole genome shotgun (WGS) entry which is preliminary data.</text>
</comment>